<organism evidence="2 3">
    <name type="scientific">Faecalibacterium prausnitzii</name>
    <dbReference type="NCBI Taxonomy" id="853"/>
    <lineage>
        <taxon>Bacteria</taxon>
        <taxon>Bacillati</taxon>
        <taxon>Bacillota</taxon>
        <taxon>Clostridia</taxon>
        <taxon>Eubacteriales</taxon>
        <taxon>Oscillospiraceae</taxon>
        <taxon>Faecalibacterium</taxon>
    </lineage>
</organism>
<protein>
    <submittedName>
        <fullName evidence="2">Uncharacterized protein</fullName>
    </submittedName>
</protein>
<proteinExistence type="predicted"/>
<dbReference type="Proteomes" id="UP000220005">
    <property type="component" value="Unassembled WGS sequence"/>
</dbReference>
<dbReference type="EMBL" id="NMTY01000025">
    <property type="protein sequence ID" value="PDX80595.1"/>
    <property type="molecule type" value="Genomic_DNA"/>
</dbReference>
<dbReference type="AlphaFoldDB" id="A0A2A7AN47"/>
<feature type="transmembrane region" description="Helical" evidence="1">
    <location>
        <begin position="69"/>
        <end position="89"/>
    </location>
</feature>
<comment type="caution">
    <text evidence="2">The sequence shown here is derived from an EMBL/GenBank/DDBJ whole genome shotgun (WGS) entry which is preliminary data.</text>
</comment>
<accession>A0A2A7AN47</accession>
<keyword evidence="1" id="KW-0812">Transmembrane</keyword>
<sequence>MAALLEIRFPPFLVMTTSYKSPLNLLPTQKGMNTSLTNVALCLKKNSIFHFFMTGDKRLLKQLNATKELFTTLLLFLLIVHILFMTYNLSLRVAFL</sequence>
<name>A0A2A7AN47_9FIRM</name>
<keyword evidence="1" id="KW-1133">Transmembrane helix</keyword>
<keyword evidence="1" id="KW-0472">Membrane</keyword>
<evidence type="ECO:0000313" key="2">
    <source>
        <dbReference type="EMBL" id="PDX80595.1"/>
    </source>
</evidence>
<evidence type="ECO:0000313" key="3">
    <source>
        <dbReference type="Proteomes" id="UP000220005"/>
    </source>
</evidence>
<reference evidence="2 3" key="1">
    <citation type="journal article" date="2017" name="Front. Microbiol.">
        <title>New Insights into the Diversity of the Genus Faecalibacterium.</title>
        <authorList>
            <person name="Benevides L."/>
            <person name="Burman S."/>
            <person name="Martin R."/>
            <person name="Robert V."/>
            <person name="Thomas M."/>
            <person name="Miquel S."/>
            <person name="Chain F."/>
            <person name="Sokol H."/>
            <person name="Bermudez-Humaran L.G."/>
            <person name="Morrison M."/>
            <person name="Langella P."/>
            <person name="Azevedo V.A."/>
            <person name="Chatel J.M."/>
            <person name="Soares S."/>
        </authorList>
    </citation>
    <scope>NUCLEOTIDE SEQUENCE [LARGE SCALE GENOMIC DNA]</scope>
    <source>
        <strain evidence="2 3">CNCM I 4575</strain>
    </source>
</reference>
<gene>
    <name evidence="2" type="ORF">CGS58_11140</name>
</gene>
<evidence type="ECO:0000256" key="1">
    <source>
        <dbReference type="SAM" id="Phobius"/>
    </source>
</evidence>